<feature type="compositionally biased region" description="Polar residues" evidence="11">
    <location>
        <begin position="925"/>
        <end position="934"/>
    </location>
</feature>
<dbReference type="GO" id="GO:0000902">
    <property type="term" value="P:cell morphogenesis"/>
    <property type="evidence" value="ECO:0007669"/>
    <property type="project" value="TreeGrafter"/>
</dbReference>
<dbReference type="GO" id="GO:0045296">
    <property type="term" value="F:cadherin binding"/>
    <property type="evidence" value="ECO:0007669"/>
    <property type="project" value="TreeGrafter"/>
</dbReference>
<dbReference type="InterPro" id="IPR027397">
    <property type="entry name" value="Catenin-bd_sf"/>
</dbReference>
<dbReference type="GO" id="GO:0005509">
    <property type="term" value="F:calcium ion binding"/>
    <property type="evidence" value="ECO:0007669"/>
    <property type="project" value="UniProtKB-UniRule"/>
</dbReference>
<feature type="region of interest" description="Disordered" evidence="11">
    <location>
        <begin position="1063"/>
        <end position="1116"/>
    </location>
</feature>
<dbReference type="AlphaFoldDB" id="A0A5N5LUY4"/>
<dbReference type="Proteomes" id="UP000327468">
    <property type="component" value="Chromosome 16"/>
</dbReference>
<organism evidence="15 16">
    <name type="scientific">Pangasianodon hypophthalmus</name>
    <name type="common">Striped catfish</name>
    <name type="synonym">Helicophagus hypophthalmus</name>
    <dbReference type="NCBI Taxonomy" id="310915"/>
    <lineage>
        <taxon>Eukaryota</taxon>
        <taxon>Metazoa</taxon>
        <taxon>Chordata</taxon>
        <taxon>Craniata</taxon>
        <taxon>Vertebrata</taxon>
        <taxon>Euteleostomi</taxon>
        <taxon>Actinopterygii</taxon>
        <taxon>Neopterygii</taxon>
        <taxon>Teleostei</taxon>
        <taxon>Ostariophysi</taxon>
        <taxon>Siluriformes</taxon>
        <taxon>Pangasiidae</taxon>
        <taxon>Pangasianodon</taxon>
    </lineage>
</organism>
<comment type="function">
    <text evidence="10">Cadherins are calcium-dependent cell adhesion proteins.</text>
</comment>
<dbReference type="CDD" id="cd11304">
    <property type="entry name" value="Cadherin_repeat"/>
    <property type="match status" value="4"/>
</dbReference>
<dbReference type="FunFam" id="2.60.40.60:FF:000373">
    <property type="entry name" value="Ventral neural cadherin"/>
    <property type="match status" value="1"/>
</dbReference>
<dbReference type="InterPro" id="IPR000233">
    <property type="entry name" value="Cadherin_Y-type_LIR"/>
</dbReference>
<dbReference type="FunFam" id="2.60.40.60:FF:000200">
    <property type="entry name" value="Cadherin 24, type 2b"/>
    <property type="match status" value="1"/>
</dbReference>
<gene>
    <name evidence="15" type="ORF">PHYPO_G00075500</name>
</gene>
<evidence type="ECO:0000256" key="6">
    <source>
        <dbReference type="ARBA" id="ARBA00022989"/>
    </source>
</evidence>
<keyword evidence="5 9" id="KW-0130">Cell adhesion</keyword>
<evidence type="ECO:0000313" key="15">
    <source>
        <dbReference type="EMBL" id="KAB5546744.1"/>
    </source>
</evidence>
<feature type="compositionally biased region" description="Low complexity" evidence="11">
    <location>
        <begin position="1028"/>
        <end position="1037"/>
    </location>
</feature>
<keyword evidence="2 9" id="KW-0812">Transmembrane</keyword>
<dbReference type="GO" id="GO:0007043">
    <property type="term" value="P:cell-cell junction assembly"/>
    <property type="evidence" value="ECO:0007669"/>
    <property type="project" value="TreeGrafter"/>
</dbReference>
<dbReference type="FunFam" id="2.60.40.60:FF:000009">
    <property type="entry name" value="Cadherin 24"/>
    <property type="match status" value="1"/>
</dbReference>
<evidence type="ECO:0000256" key="10">
    <source>
        <dbReference type="RuleBase" id="RU004357"/>
    </source>
</evidence>
<evidence type="ECO:0000256" key="9">
    <source>
        <dbReference type="RuleBase" id="RU003318"/>
    </source>
</evidence>
<accession>A0A5N5LUY4</accession>
<dbReference type="SUPFAM" id="SSF49313">
    <property type="entry name" value="Cadherin-like"/>
    <property type="match status" value="5"/>
</dbReference>
<feature type="domain" description="Cadherin" evidence="14">
    <location>
        <begin position="157"/>
        <end position="237"/>
    </location>
</feature>
<keyword evidence="16" id="KW-1185">Reference proteome</keyword>
<feature type="compositionally biased region" description="Low complexity" evidence="11">
    <location>
        <begin position="79"/>
        <end position="111"/>
    </location>
</feature>
<dbReference type="Pfam" id="PF01049">
    <property type="entry name" value="CADH_Y-type_LIR"/>
    <property type="match status" value="1"/>
</dbReference>
<feature type="region of interest" description="Disordered" evidence="11">
    <location>
        <begin position="914"/>
        <end position="934"/>
    </location>
</feature>
<evidence type="ECO:0000256" key="7">
    <source>
        <dbReference type="ARBA" id="ARBA00023136"/>
    </source>
</evidence>
<keyword evidence="4 8" id="KW-0106">Calcium</keyword>
<dbReference type="InterPro" id="IPR020894">
    <property type="entry name" value="Cadherin_CS"/>
</dbReference>
<keyword evidence="7 12" id="KW-0472">Membrane</keyword>
<dbReference type="Gene3D" id="4.10.900.10">
    <property type="entry name" value="TCF3-CBD (Catenin binding domain)"/>
    <property type="match status" value="1"/>
</dbReference>
<dbReference type="PROSITE" id="PS50268">
    <property type="entry name" value="CADHERIN_2"/>
    <property type="match status" value="5"/>
</dbReference>
<feature type="region of interest" description="Disordered" evidence="11">
    <location>
        <begin position="31"/>
        <end position="111"/>
    </location>
</feature>
<dbReference type="InterPro" id="IPR002126">
    <property type="entry name" value="Cadherin-like_dom"/>
</dbReference>
<feature type="domain" description="Cadherin" evidence="14">
    <location>
        <begin position="238"/>
        <end position="346"/>
    </location>
</feature>
<dbReference type="GO" id="GO:0016477">
    <property type="term" value="P:cell migration"/>
    <property type="evidence" value="ECO:0007669"/>
    <property type="project" value="TreeGrafter"/>
</dbReference>
<dbReference type="GO" id="GO:0016339">
    <property type="term" value="P:calcium-dependent cell-cell adhesion via plasma membrane cell adhesion molecules"/>
    <property type="evidence" value="ECO:0007669"/>
    <property type="project" value="TreeGrafter"/>
</dbReference>
<feature type="compositionally biased region" description="Basic and acidic residues" evidence="11">
    <location>
        <begin position="49"/>
        <end position="75"/>
    </location>
</feature>
<evidence type="ECO:0000256" key="5">
    <source>
        <dbReference type="ARBA" id="ARBA00022889"/>
    </source>
</evidence>
<evidence type="ECO:0000256" key="8">
    <source>
        <dbReference type="PROSITE-ProRule" id="PRU00043"/>
    </source>
</evidence>
<dbReference type="GO" id="GO:0002009">
    <property type="term" value="P:morphogenesis of an epithelium"/>
    <property type="evidence" value="ECO:0007669"/>
    <property type="project" value="UniProtKB-ARBA"/>
</dbReference>
<feature type="compositionally biased region" description="Polar residues" evidence="11">
    <location>
        <begin position="35"/>
        <end position="48"/>
    </location>
</feature>
<name>A0A5N5LUY4_PANHP</name>
<feature type="region of interest" description="Disordered" evidence="11">
    <location>
        <begin position="1023"/>
        <end position="1050"/>
    </location>
</feature>
<keyword evidence="6 12" id="KW-1133">Transmembrane helix</keyword>
<dbReference type="Pfam" id="PF00028">
    <property type="entry name" value="Cadherin"/>
    <property type="match status" value="4"/>
</dbReference>
<evidence type="ECO:0000256" key="2">
    <source>
        <dbReference type="ARBA" id="ARBA00022692"/>
    </source>
</evidence>
<dbReference type="GO" id="GO:0034332">
    <property type="term" value="P:adherens junction organization"/>
    <property type="evidence" value="ECO:0007669"/>
    <property type="project" value="TreeGrafter"/>
</dbReference>
<evidence type="ECO:0000256" key="13">
    <source>
        <dbReference type="SAM" id="SignalP"/>
    </source>
</evidence>
<dbReference type="PANTHER" id="PTHR24027">
    <property type="entry name" value="CADHERIN-23"/>
    <property type="match status" value="1"/>
</dbReference>
<comment type="subcellular location">
    <subcellularLocation>
        <location evidence="1 9">Cell membrane</location>
        <topology evidence="1 9">Single-pass type I membrane protein</topology>
    </subcellularLocation>
</comment>
<feature type="chain" id="PRO_5024378566" description="Cadherin domain-containing protein" evidence="13">
    <location>
        <begin position="21"/>
        <end position="1116"/>
    </location>
</feature>
<dbReference type="GO" id="GO:0016342">
    <property type="term" value="C:catenin complex"/>
    <property type="evidence" value="ECO:0007669"/>
    <property type="project" value="TreeGrafter"/>
</dbReference>
<dbReference type="FunFam" id="2.60.40.60:FF:000017">
    <property type="entry name" value="Cadherin 24"/>
    <property type="match status" value="1"/>
</dbReference>
<dbReference type="GO" id="GO:0007156">
    <property type="term" value="P:homophilic cell adhesion via plasma membrane adhesion molecules"/>
    <property type="evidence" value="ECO:0007669"/>
    <property type="project" value="InterPro"/>
</dbReference>
<feature type="domain" description="Cadherin" evidence="14">
    <location>
        <begin position="567"/>
        <end position="685"/>
    </location>
</feature>
<dbReference type="Gene3D" id="2.60.40.60">
    <property type="entry name" value="Cadherins"/>
    <property type="match status" value="5"/>
</dbReference>
<dbReference type="PANTHER" id="PTHR24027:SF272">
    <property type="entry name" value="CADHERIN-24"/>
    <property type="match status" value="1"/>
</dbReference>
<dbReference type="InterPro" id="IPR039808">
    <property type="entry name" value="Cadherin"/>
</dbReference>
<dbReference type="PROSITE" id="PS00232">
    <property type="entry name" value="CADHERIN_1"/>
    <property type="match status" value="1"/>
</dbReference>
<protein>
    <recommendedName>
        <fullName evidence="14">Cadherin domain-containing protein</fullName>
    </recommendedName>
</protein>
<dbReference type="EMBL" id="VFJC01000017">
    <property type="protein sequence ID" value="KAB5546744.1"/>
    <property type="molecule type" value="Genomic_DNA"/>
</dbReference>
<keyword evidence="3" id="KW-0677">Repeat</keyword>
<evidence type="ECO:0000313" key="16">
    <source>
        <dbReference type="Proteomes" id="UP000327468"/>
    </source>
</evidence>
<feature type="transmembrane region" description="Helical" evidence="12">
    <location>
        <begin position="716"/>
        <end position="743"/>
    </location>
</feature>
<feature type="domain" description="Cadherin" evidence="14">
    <location>
        <begin position="460"/>
        <end position="567"/>
    </location>
</feature>
<dbReference type="GO" id="GO:0008013">
    <property type="term" value="F:beta-catenin binding"/>
    <property type="evidence" value="ECO:0007669"/>
    <property type="project" value="TreeGrafter"/>
</dbReference>
<evidence type="ECO:0000256" key="3">
    <source>
        <dbReference type="ARBA" id="ARBA00022737"/>
    </source>
</evidence>
<dbReference type="SMART" id="SM00112">
    <property type="entry name" value="CA"/>
    <property type="match status" value="5"/>
</dbReference>
<dbReference type="FunFam" id="2.60.40.60:FF:000008">
    <property type="entry name" value="Cadherin 24"/>
    <property type="match status" value="1"/>
</dbReference>
<feature type="signal peptide" evidence="13">
    <location>
        <begin position="1"/>
        <end position="20"/>
    </location>
</feature>
<proteinExistence type="predicted"/>
<evidence type="ECO:0000256" key="12">
    <source>
        <dbReference type="SAM" id="Phobius"/>
    </source>
</evidence>
<evidence type="ECO:0000259" key="14">
    <source>
        <dbReference type="PROSITE" id="PS50268"/>
    </source>
</evidence>
<sequence length="1116" mass="122355">MLISRSVLLVLSSCVCLTVCVENADTPAPRMVTERQGNSSSPTEASQSTDRHRDAFKQEQEDNKEPRSSHRDEIKGSVSESTTSALSLQQSSKNSNLGSKTDTTIDSTDIPKPLSFQEVMNGTVRLSRRRRSWIWNQFFVIEEYSGPEPVLLGRLRSSVDRGDGRVLYVLSGEGAGSVFVIDGRTGNIHVTKPLDREQKDQYRLVATATDQRTGRVLEASSQFTIRVQDINDNPPVFKHTHYIASVPERASAGTSVIQVTATDADDQSYGNSAKLVYSIIQGQQYFTVDPQSGVVRTAVSDMDREQQSQYIVVLEARDMAGHQGGLTGTTTITVHLSDVNDSPPRFTQRMWTFSVSELALSGAEVGRVSATDADVGENARLEFTILDGDGEEMFNITELNQEGVILLNQALDFETCSSYTLSVEVQNPSLDMRFLRGGVFKDEAVVRIAVLNADEPPHFTRDHYTLNITENCRVPCSVGRVHAVDPDTGHSTNIEYSIAPASDPGAVFRISPVSGLITTVKVLDREREREQWHNITVTATQRDSLNQVTRVVVAIETLDVNDNPPELDGPYETAVCDTSTAGQVVQVIRAIDRDQISSSLPVHFSVSSHSSLSLNFTTQARGNHTANLLLLSSLKPLPRPASSLLHIVKVPIILRDRASELSSTGTVTVTLCPCQNGGMWVEERRRGMEGGRSGDGEVLMEWERQKVCSSLPTSSMLLGFSSAAMLAILACSSVLMVVVVLSLSMRRKKSDSLSPVENDEIRENIITYDDEGGGEEDTAAFDITALKSVPHAIHTRGVGSVPLYAPLCYSIHTASESPFGRCESRLDRDKPAHTLPSGYTLNMGLLEPGSTLTEPAEECKRSDQNRTEDSADIMLKKRQAGSDVITQDQSPLILNDSADHLVASRTAHLHSSVSSSVAPDDITPPHSTGNSTAPFRTMEGTLLRAGGGIHLTGAPFLYLNTGQDYVQHLVGLHVGGRSFFRPDLGGVAVPVTLRIDELLQHRLTRVTFDPMQPPYDSLQMYEHEGAESETASLSSLESEGDGGMEGEGLIDWGPKFNKLLEIFREREQEKDGEKKEEEETEERQIHGEQQKSVEDMDGKQAVQKELDSRKDGENKE</sequence>
<dbReference type="InterPro" id="IPR015919">
    <property type="entry name" value="Cadherin-like_sf"/>
</dbReference>
<dbReference type="PRINTS" id="PR00205">
    <property type="entry name" value="CADHERIN"/>
</dbReference>
<reference evidence="15 16" key="1">
    <citation type="submission" date="2019-06" db="EMBL/GenBank/DDBJ databases">
        <title>A chromosome-scale genome assembly of the striped catfish, Pangasianodon hypophthalmus.</title>
        <authorList>
            <person name="Wen M."/>
            <person name="Zahm M."/>
            <person name="Roques C."/>
            <person name="Cabau C."/>
            <person name="Klopp C."/>
            <person name="Donnadieu C."/>
            <person name="Jouanno E."/>
            <person name="Avarre J.-C."/>
            <person name="Campet M."/>
            <person name="Ha T.T.T."/>
            <person name="Dugue R."/>
            <person name="Lampietro C."/>
            <person name="Louis A."/>
            <person name="Herpin A."/>
            <person name="Echchiki A."/>
            <person name="Berthelot C."/>
            <person name="Parey E."/>
            <person name="Roest-Crollius H."/>
            <person name="Braasch I."/>
            <person name="Postlethwait J."/>
            <person name="Bobe J."/>
            <person name="Montfort J."/>
            <person name="Bouchez O."/>
            <person name="Begum T."/>
            <person name="Schartl M."/>
            <person name="Guiguen Y."/>
        </authorList>
    </citation>
    <scope>NUCLEOTIDE SEQUENCE [LARGE SCALE GENOMIC DNA]</scope>
    <source>
        <strain evidence="15 16">Indonesia</strain>
        <tissue evidence="15">Blood</tissue>
    </source>
</reference>
<keyword evidence="13" id="KW-0732">Signal</keyword>
<evidence type="ECO:0000256" key="1">
    <source>
        <dbReference type="ARBA" id="ARBA00004251"/>
    </source>
</evidence>
<comment type="caution">
    <text evidence="15">The sequence shown here is derived from an EMBL/GenBank/DDBJ whole genome shotgun (WGS) entry which is preliminary data.</text>
</comment>
<evidence type="ECO:0000256" key="11">
    <source>
        <dbReference type="SAM" id="MobiDB-lite"/>
    </source>
</evidence>
<feature type="domain" description="Cadherin" evidence="14">
    <location>
        <begin position="347"/>
        <end position="459"/>
    </location>
</feature>
<evidence type="ECO:0000256" key="4">
    <source>
        <dbReference type="ARBA" id="ARBA00022837"/>
    </source>
</evidence>
<dbReference type="GO" id="GO:0044331">
    <property type="term" value="P:cell-cell adhesion mediated by cadherin"/>
    <property type="evidence" value="ECO:0007669"/>
    <property type="project" value="TreeGrafter"/>
</dbReference>
<dbReference type="GO" id="GO:0005912">
    <property type="term" value="C:adherens junction"/>
    <property type="evidence" value="ECO:0007669"/>
    <property type="project" value="TreeGrafter"/>
</dbReference>